<keyword evidence="6" id="KW-0503">Monooxygenase</keyword>
<comment type="catalytic activity">
    <reaction evidence="12">
        <text>dibenzothiophene 5-oxide + FMNH2 + O2 = dibenzothiophene 5,5-dioxide + FMN + H2O + H(+)</text>
        <dbReference type="Rhea" id="RHEA:49080"/>
        <dbReference type="ChEBI" id="CHEBI:15377"/>
        <dbReference type="ChEBI" id="CHEBI:15378"/>
        <dbReference type="ChEBI" id="CHEBI:15379"/>
        <dbReference type="ChEBI" id="CHEBI:23683"/>
        <dbReference type="ChEBI" id="CHEBI:57618"/>
        <dbReference type="ChEBI" id="CHEBI:58210"/>
        <dbReference type="ChEBI" id="CHEBI:90356"/>
    </reaction>
</comment>
<evidence type="ECO:0000256" key="8">
    <source>
        <dbReference type="ARBA" id="ARBA00034317"/>
    </source>
</evidence>
<feature type="domain" description="Acyl-CoA dehydrogenase C-terminal" evidence="17">
    <location>
        <begin position="236"/>
        <end position="373"/>
    </location>
</feature>
<evidence type="ECO:0000259" key="15">
    <source>
        <dbReference type="Pfam" id="PF02770"/>
    </source>
</evidence>
<dbReference type="InterPro" id="IPR013107">
    <property type="entry name" value="Acyl-CoA_DH_C"/>
</dbReference>
<dbReference type="Pfam" id="PF02770">
    <property type="entry name" value="Acyl-CoA_dh_M"/>
    <property type="match status" value="1"/>
</dbReference>
<dbReference type="RefSeq" id="WP_093356574.1">
    <property type="nucleotide sequence ID" value="NZ_FNVB01000002.1"/>
</dbReference>
<evidence type="ECO:0000259" key="16">
    <source>
        <dbReference type="Pfam" id="PF02771"/>
    </source>
</evidence>
<evidence type="ECO:0000256" key="12">
    <source>
        <dbReference type="ARBA" id="ARBA00048445"/>
    </source>
</evidence>
<evidence type="ECO:0000256" key="9">
    <source>
        <dbReference type="ARBA" id="ARBA00034328"/>
    </source>
</evidence>
<feature type="domain" description="Acyl-CoA dehydrogenase/oxidase N-terminal" evidence="16">
    <location>
        <begin position="18"/>
        <end position="114"/>
    </location>
</feature>
<dbReference type="InterPro" id="IPR036250">
    <property type="entry name" value="AcylCo_DH-like_C"/>
</dbReference>
<keyword evidence="2" id="KW-0285">Flavoprotein</keyword>
<dbReference type="Proteomes" id="UP000236729">
    <property type="component" value="Unassembled WGS sequence"/>
</dbReference>
<comment type="subcellular location">
    <subcellularLocation>
        <location evidence="1">Cytoplasm</location>
    </subcellularLocation>
</comment>
<evidence type="ECO:0000256" key="11">
    <source>
        <dbReference type="ARBA" id="ARBA00047859"/>
    </source>
</evidence>
<evidence type="ECO:0000256" key="5">
    <source>
        <dbReference type="ARBA" id="ARBA00023002"/>
    </source>
</evidence>
<dbReference type="SUPFAM" id="SSF56645">
    <property type="entry name" value="Acyl-CoA dehydrogenase NM domain-like"/>
    <property type="match status" value="1"/>
</dbReference>
<keyword evidence="3" id="KW-0288">FMN</keyword>
<comment type="pathway">
    <text evidence="7">Sulfur metabolism; dibenzothiophene degradation.</text>
</comment>
<dbReference type="Gene3D" id="1.20.140.10">
    <property type="entry name" value="Butyryl-CoA Dehydrogenase, subunit A, domain 3"/>
    <property type="match status" value="1"/>
</dbReference>
<dbReference type="Gene3D" id="1.10.540.10">
    <property type="entry name" value="Acyl-CoA dehydrogenase/oxidase, N-terminal domain"/>
    <property type="match status" value="1"/>
</dbReference>
<dbReference type="SMR" id="A0A1H5X6W3"/>
<dbReference type="InterPro" id="IPR009100">
    <property type="entry name" value="AcylCoA_DH/oxidase_NM_dom_sf"/>
</dbReference>
<dbReference type="Proteomes" id="UP000199690">
    <property type="component" value="Unassembled WGS sequence"/>
</dbReference>
<feature type="coiled-coil region" evidence="14">
    <location>
        <begin position="288"/>
        <end position="333"/>
    </location>
</feature>
<dbReference type="InterPro" id="IPR006091">
    <property type="entry name" value="Acyl-CoA_Oxase/DH_mid-dom"/>
</dbReference>
<organism evidence="18 21">
    <name type="scientific">Saccharopolyspora kobensis</name>
    <dbReference type="NCBI Taxonomy" id="146035"/>
    <lineage>
        <taxon>Bacteria</taxon>
        <taxon>Bacillati</taxon>
        <taxon>Actinomycetota</taxon>
        <taxon>Actinomycetes</taxon>
        <taxon>Pseudonocardiales</taxon>
        <taxon>Pseudonocardiaceae</taxon>
        <taxon>Saccharopolyspora</taxon>
    </lineage>
</organism>
<evidence type="ECO:0000259" key="17">
    <source>
        <dbReference type="Pfam" id="PF08028"/>
    </source>
</evidence>
<dbReference type="GO" id="GO:0005737">
    <property type="term" value="C:cytoplasm"/>
    <property type="evidence" value="ECO:0007669"/>
    <property type="project" value="UniProtKB-SubCell"/>
</dbReference>
<evidence type="ECO:0000313" key="21">
    <source>
        <dbReference type="Proteomes" id="UP000236729"/>
    </source>
</evidence>
<accession>A0A1I2ASI9</accession>
<proteinExistence type="inferred from homology"/>
<protein>
    <recommendedName>
        <fullName evidence="10">Dibenzothiophene monooxygenase</fullName>
        <ecNumber evidence="9">1.14.14.21</ecNumber>
    </recommendedName>
</protein>
<evidence type="ECO:0000313" key="18">
    <source>
        <dbReference type="EMBL" id="SEG07205.1"/>
    </source>
</evidence>
<dbReference type="InterPro" id="IPR037069">
    <property type="entry name" value="AcylCoA_DH/ox_N_sf"/>
</dbReference>
<sequence length="399" mass="42828">MVHVIADDAEALAVAARLGERFAEGASQRDAQRILPKDELAELSESGLLGITVPRRHGGAEVSHRTLGSVFRLLAAGDPSIGQIPQNHFFFLNVLRHNATERQLAFFHAEVLAGKRFGNALAEAGAKTAHAFETRLVEQPGGDFLITGTKNYTTGALFAHWIPVFAVDGENRVNAAFVPAGADGLTVLDDWDGIGQRTTASGTVLLDGVRVPPERVVPHYRTFGEPEIFGAYGQFLHAAIDVGIAGAALRDGGTGVRELSRPWWEAGVERTAEEPLVVQRFGELALRVRAAEALLNEAGDALDAARRAIDSGADDAEDKAAEASVAVAAVRAQADDAAVSVSSDIFALIGARAARTGRNLDRHWRNARTHTLHDPRRWKVQHLGDYELNGTHPPRNGIV</sequence>
<evidence type="ECO:0000256" key="7">
    <source>
        <dbReference type="ARBA" id="ARBA00034307"/>
    </source>
</evidence>
<evidence type="ECO:0000256" key="4">
    <source>
        <dbReference type="ARBA" id="ARBA00022741"/>
    </source>
</evidence>
<comment type="catalytic activity">
    <reaction evidence="11">
        <text>dibenzothiophene + FMNH2 + O2 = dibenzothiophene 5-oxide + FMN + H2O + H(+)</text>
        <dbReference type="Rhea" id="RHEA:49076"/>
        <dbReference type="ChEBI" id="CHEBI:15377"/>
        <dbReference type="ChEBI" id="CHEBI:15378"/>
        <dbReference type="ChEBI" id="CHEBI:15379"/>
        <dbReference type="ChEBI" id="CHEBI:23681"/>
        <dbReference type="ChEBI" id="CHEBI:23683"/>
        <dbReference type="ChEBI" id="CHEBI:57618"/>
        <dbReference type="ChEBI" id="CHEBI:58210"/>
    </reaction>
</comment>
<dbReference type="Pfam" id="PF08028">
    <property type="entry name" value="Acyl-CoA_dh_2"/>
    <property type="match status" value="1"/>
</dbReference>
<comment type="similarity">
    <text evidence="8">Belongs to the DszC flavin monooxygenase family.</text>
</comment>
<evidence type="ECO:0000313" key="19">
    <source>
        <dbReference type="EMBL" id="SFE46954.1"/>
    </source>
</evidence>
<keyword evidence="5" id="KW-0560">Oxidoreductase</keyword>
<dbReference type="EMBL" id="FNVB01000002">
    <property type="protein sequence ID" value="SEG07205.1"/>
    <property type="molecule type" value="Genomic_DNA"/>
</dbReference>
<dbReference type="InterPro" id="IPR013786">
    <property type="entry name" value="AcylCoA_DH/ox_N"/>
</dbReference>
<evidence type="ECO:0000313" key="20">
    <source>
        <dbReference type="Proteomes" id="UP000199690"/>
    </source>
</evidence>
<evidence type="ECO:0000256" key="1">
    <source>
        <dbReference type="ARBA" id="ARBA00004496"/>
    </source>
</evidence>
<evidence type="ECO:0000256" key="10">
    <source>
        <dbReference type="ARBA" id="ARBA00034345"/>
    </source>
</evidence>
<dbReference type="EMBL" id="FOME01000011">
    <property type="protein sequence ID" value="SFE46954.1"/>
    <property type="molecule type" value="Genomic_DNA"/>
</dbReference>
<dbReference type="GO" id="GO:0008470">
    <property type="term" value="F:3-methylbutanoyl-CoA dehydrogenase activity"/>
    <property type="evidence" value="ECO:0007669"/>
    <property type="project" value="TreeGrafter"/>
</dbReference>
<reference evidence="20 21" key="1">
    <citation type="submission" date="2016-10" db="EMBL/GenBank/DDBJ databases">
        <authorList>
            <person name="Varghese N."/>
            <person name="Submissions S."/>
        </authorList>
    </citation>
    <scope>NUCLEOTIDE SEQUENCE [LARGE SCALE GENOMIC DNA]</scope>
    <source>
        <strain evidence="21">ATCC 20501</strain>
        <strain evidence="19 20">CGMCC 4.3529</strain>
    </source>
</reference>
<dbReference type="SUPFAM" id="SSF47203">
    <property type="entry name" value="Acyl-CoA dehydrogenase C-terminal domain-like"/>
    <property type="match status" value="1"/>
</dbReference>
<evidence type="ECO:0000256" key="13">
    <source>
        <dbReference type="ARBA" id="ARBA00049456"/>
    </source>
</evidence>
<dbReference type="GO" id="GO:0006552">
    <property type="term" value="P:L-leucine catabolic process"/>
    <property type="evidence" value="ECO:0007669"/>
    <property type="project" value="TreeGrafter"/>
</dbReference>
<dbReference type="GO" id="GO:0004497">
    <property type="term" value="F:monooxygenase activity"/>
    <property type="evidence" value="ECO:0007669"/>
    <property type="project" value="UniProtKB-KW"/>
</dbReference>
<accession>A0A1H5X6W3</accession>
<dbReference type="NCBIfam" id="TIGR04022">
    <property type="entry name" value="sulfur_SfnB"/>
    <property type="match status" value="1"/>
</dbReference>
<dbReference type="Gene3D" id="2.40.110.10">
    <property type="entry name" value="Butyryl-CoA Dehydrogenase, subunit A, domain 2"/>
    <property type="match status" value="1"/>
</dbReference>
<dbReference type="PIRSF" id="PIRSF016578">
    <property type="entry name" value="HsaA"/>
    <property type="match status" value="1"/>
</dbReference>
<dbReference type="PANTHER" id="PTHR43884">
    <property type="entry name" value="ACYL-COA DEHYDROGENASE"/>
    <property type="match status" value="1"/>
</dbReference>
<keyword evidence="20" id="KW-1185">Reference proteome</keyword>
<dbReference type="PANTHER" id="PTHR43884:SF12">
    <property type="entry name" value="ISOVALERYL-COA DEHYDROGENASE, MITOCHONDRIAL-RELATED"/>
    <property type="match status" value="1"/>
</dbReference>
<name>A0A1H5X6W3_9PSEU</name>
<gene>
    <name evidence="18" type="ORF">SAMN02982929_01416</name>
    <name evidence="19" type="ORF">SAMN05216506_111209</name>
</gene>
<dbReference type="AlphaFoldDB" id="A0A1H5X6W3"/>
<dbReference type="Pfam" id="PF02771">
    <property type="entry name" value="Acyl-CoA_dh_N"/>
    <property type="match status" value="1"/>
</dbReference>
<reference evidence="18" key="2">
    <citation type="submission" date="2016-10" db="EMBL/GenBank/DDBJ databases">
        <authorList>
            <person name="de Groot N.N."/>
        </authorList>
    </citation>
    <scope>NUCLEOTIDE SEQUENCE [LARGE SCALE GENOMIC DNA]</scope>
    <source>
        <strain evidence="18">ATCC 20501</strain>
    </source>
</reference>
<comment type="catalytic activity">
    <reaction evidence="13">
        <text>dibenzothiophene + 2 FMNH2 + 2 O2 = dibenzothiophene 5,5-dioxide + 2 FMN + 2 H2O + 2 H(+)</text>
        <dbReference type="Rhea" id="RHEA:49072"/>
        <dbReference type="ChEBI" id="CHEBI:15377"/>
        <dbReference type="ChEBI" id="CHEBI:15378"/>
        <dbReference type="ChEBI" id="CHEBI:15379"/>
        <dbReference type="ChEBI" id="CHEBI:23681"/>
        <dbReference type="ChEBI" id="CHEBI:57618"/>
        <dbReference type="ChEBI" id="CHEBI:58210"/>
        <dbReference type="ChEBI" id="CHEBI:90356"/>
        <dbReference type="EC" id="1.14.14.21"/>
    </reaction>
</comment>
<dbReference type="InterPro" id="IPR023922">
    <property type="entry name" value="S04_starv_induced_SfnB"/>
</dbReference>
<evidence type="ECO:0000256" key="2">
    <source>
        <dbReference type="ARBA" id="ARBA00022630"/>
    </source>
</evidence>
<dbReference type="EC" id="1.14.14.21" evidence="9"/>
<dbReference type="GO" id="GO:0050660">
    <property type="term" value="F:flavin adenine dinucleotide binding"/>
    <property type="evidence" value="ECO:0007669"/>
    <property type="project" value="InterPro"/>
</dbReference>
<keyword evidence="14" id="KW-0175">Coiled coil</keyword>
<evidence type="ECO:0000256" key="14">
    <source>
        <dbReference type="SAM" id="Coils"/>
    </source>
</evidence>
<evidence type="ECO:0000256" key="6">
    <source>
        <dbReference type="ARBA" id="ARBA00023033"/>
    </source>
</evidence>
<keyword evidence="4" id="KW-0547">Nucleotide-binding</keyword>
<evidence type="ECO:0000256" key="3">
    <source>
        <dbReference type="ARBA" id="ARBA00022643"/>
    </source>
</evidence>
<feature type="domain" description="Acyl-CoA oxidase/dehydrogenase middle" evidence="15">
    <location>
        <begin position="129"/>
        <end position="209"/>
    </location>
</feature>
<dbReference type="InterPro" id="IPR046373">
    <property type="entry name" value="Acyl-CoA_Oxase/DH_mid-dom_sf"/>
</dbReference>